<organism evidence="8 9">
    <name type="scientific">Streptomyces pyxinae</name>
    <dbReference type="NCBI Taxonomy" id="2970734"/>
    <lineage>
        <taxon>Bacteria</taxon>
        <taxon>Bacillati</taxon>
        <taxon>Actinomycetota</taxon>
        <taxon>Actinomycetes</taxon>
        <taxon>Kitasatosporales</taxon>
        <taxon>Streptomycetaceae</taxon>
        <taxon>Streptomyces</taxon>
    </lineage>
</organism>
<dbReference type="InterPro" id="IPR018969">
    <property type="entry name" value="Xul5P/Fru6P_PKetolase_C"/>
</dbReference>
<feature type="region of interest" description="Disordered" evidence="5">
    <location>
        <begin position="1"/>
        <end position="78"/>
    </location>
</feature>
<dbReference type="InterPro" id="IPR019789">
    <property type="entry name" value="Xul5P/Fru6P_PKetolase_ThDP_BS"/>
</dbReference>
<dbReference type="Gene3D" id="3.40.50.920">
    <property type="match status" value="1"/>
</dbReference>
<dbReference type="InterPro" id="IPR018970">
    <property type="entry name" value="Xul5P/Fru6P_PKetolase_N"/>
</dbReference>
<proteinExistence type="inferred from homology"/>
<dbReference type="PROSITE" id="PS60002">
    <property type="entry name" value="PHOSPHOKETOLASE_1"/>
    <property type="match status" value="1"/>
</dbReference>
<dbReference type="InterPro" id="IPR019790">
    <property type="entry name" value="Xul5P/Fru6P_PKetolase_CS"/>
</dbReference>
<dbReference type="Pfam" id="PF03894">
    <property type="entry name" value="XFP"/>
    <property type="match status" value="1"/>
</dbReference>
<evidence type="ECO:0000256" key="1">
    <source>
        <dbReference type="ARBA" id="ARBA00001964"/>
    </source>
</evidence>
<evidence type="ECO:0000256" key="4">
    <source>
        <dbReference type="ARBA" id="ARBA00023239"/>
    </source>
</evidence>
<feature type="domain" description="Xylulose 5-phosphate/Fructose 6-phosphate phosphoketolase C-terminal" evidence="6">
    <location>
        <begin position="657"/>
        <end position="858"/>
    </location>
</feature>
<evidence type="ECO:0000313" key="9">
    <source>
        <dbReference type="Proteomes" id="UP001431313"/>
    </source>
</evidence>
<evidence type="ECO:0000313" key="8">
    <source>
        <dbReference type="EMBL" id="MCS0637485.1"/>
    </source>
</evidence>
<dbReference type="Pfam" id="PF09363">
    <property type="entry name" value="XFP_C"/>
    <property type="match status" value="1"/>
</dbReference>
<evidence type="ECO:0000256" key="2">
    <source>
        <dbReference type="ARBA" id="ARBA00005623"/>
    </source>
</evidence>
<protein>
    <submittedName>
        <fullName evidence="8">Phosphoketolase family protein</fullName>
    </submittedName>
</protein>
<dbReference type="InterPro" id="IPR009014">
    <property type="entry name" value="Transketo_C/PFOR_II"/>
</dbReference>
<dbReference type="SUPFAM" id="SSF52518">
    <property type="entry name" value="Thiamin diphosphate-binding fold (THDP-binding)"/>
    <property type="match status" value="2"/>
</dbReference>
<evidence type="ECO:0000259" key="7">
    <source>
        <dbReference type="Pfam" id="PF09364"/>
    </source>
</evidence>
<name>A0ABT2CJL4_9ACTN</name>
<keyword evidence="3" id="KW-0786">Thiamine pyrophosphate</keyword>
<comment type="cofactor">
    <cofactor evidence="1">
        <name>thiamine diphosphate</name>
        <dbReference type="ChEBI" id="CHEBI:58937"/>
    </cofactor>
</comment>
<evidence type="ECO:0000259" key="6">
    <source>
        <dbReference type="Pfam" id="PF09363"/>
    </source>
</evidence>
<dbReference type="PANTHER" id="PTHR31273:SF1">
    <property type="entry name" value="PHOSPHOKETOLASE-RELATED"/>
    <property type="match status" value="1"/>
</dbReference>
<sequence>MDTSTEAAGHHPTEITGPDPGDTSGDTGPGATPEANQPGNTPGNAPGNTSEETPGGTGSEETTEIIAPGPLGDTGREAGAGGSTLAYRRAADYVAAALIFLRDNVLLREPLRREHLKPRLLGHWGSCPGITLVYAALDTLIRERDTDVLLVTGPGHGAPANHANLWLEGTHEAYDPALARTEEGLRALARRYCAPDGFPSHLSPAVPGTIHEGGELGYALATAFGAAFDAPDRLVACIVGDGEAETGPTAAAWHSTKFLDPVTGGAVLPILHLNGYKISSPTVFAAMSDRELTDLFRGYGWDPRIVDVTADPDGELVTDAVRDAHTAVRAIQRAARHGGPDELPERPAWPMLVLRSLKGQGAPAEVGGKRIEGTFHAHQVPLPKVHDDDEQFAALEAWLRSYGPEELFDERGRPRPEVLAVCPEGDRRIGAQPAGDGGRLREPLDLPPLEPYAVDVHAGPGSAGASPNRVLAAWLTEVTHRTQRSRDFRIMSPDELASNKLDSVLGATGRGFAWPVGEYAEDLSRDGRVLEVLSEHNCQGWLQGYLQTGRHGLFPTYEAFASVVDSMLNQYAKWLKMSREVAWRTPVSSLTYLLTSEGWRQEHNGYSHQGPGFINNLLTKKSTVTGVYLPPDANTLLVTMERLFTDTGRINLVVAGKHNAAQWLGLEDARRHCAAGASVWRWASTHGGEDPEIVLACAGGIPTVETLAAAQLLRRDLPDVRLRVVNVVDLCALAPPDRHPHGLADAEFRALFGDDTEVIFDFHGYPSAVHQLLHGRPNPGRFHVRGYIEEGTTTTPYDLLASNGVSRHDLAVAALARLRGRPAVTGDLASAYAGHRDRLRAELRRTGVDPAEITEWAWQP</sequence>
<evidence type="ECO:0000256" key="5">
    <source>
        <dbReference type="SAM" id="MobiDB-lite"/>
    </source>
</evidence>
<feature type="compositionally biased region" description="Polar residues" evidence="5">
    <location>
        <begin position="34"/>
        <end position="43"/>
    </location>
</feature>
<dbReference type="RefSeq" id="WP_258788734.1">
    <property type="nucleotide sequence ID" value="NZ_JANUGQ010000014.1"/>
</dbReference>
<dbReference type="PANTHER" id="PTHR31273">
    <property type="entry name" value="PHOSPHOKETOLASE-RELATED"/>
    <property type="match status" value="1"/>
</dbReference>
<dbReference type="InterPro" id="IPR005593">
    <property type="entry name" value="Xul5P/Fru6P_PKetolase"/>
</dbReference>
<dbReference type="EMBL" id="JANUGQ010000014">
    <property type="protein sequence ID" value="MCS0637485.1"/>
    <property type="molecule type" value="Genomic_DNA"/>
</dbReference>
<dbReference type="NCBIfam" id="NF003616">
    <property type="entry name" value="PRK05261.1-1"/>
    <property type="match status" value="1"/>
</dbReference>
<feature type="compositionally biased region" description="Low complexity" evidence="5">
    <location>
        <begin position="16"/>
        <end position="33"/>
    </location>
</feature>
<feature type="domain" description="Xylulose 5-phosphate/Fructose 6-phosphate phosphoketolase N-terminal" evidence="7">
    <location>
        <begin position="86"/>
        <end position="439"/>
    </location>
</feature>
<gene>
    <name evidence="8" type="ORF">NX801_17800</name>
</gene>
<dbReference type="Pfam" id="PF09364">
    <property type="entry name" value="XFP_N"/>
    <property type="match status" value="1"/>
</dbReference>
<dbReference type="PIRSF" id="PIRSF017245">
    <property type="entry name" value="Phosphoketolase"/>
    <property type="match status" value="1"/>
</dbReference>
<keyword evidence="4" id="KW-0456">Lyase</keyword>
<keyword evidence="9" id="KW-1185">Reference proteome</keyword>
<comment type="caution">
    <text evidence="8">The sequence shown here is derived from an EMBL/GenBank/DDBJ whole genome shotgun (WGS) entry which is preliminary data.</text>
</comment>
<reference evidence="8" key="1">
    <citation type="submission" date="2022-08" db="EMBL/GenBank/DDBJ databases">
        <authorList>
            <person name="Somphong A."/>
            <person name="Phongsopitanun W."/>
        </authorList>
    </citation>
    <scope>NUCLEOTIDE SEQUENCE</scope>
    <source>
        <strain evidence="8">LP05-1</strain>
    </source>
</reference>
<dbReference type="NCBIfam" id="NF003619">
    <property type="entry name" value="PRK05261.1-4"/>
    <property type="match status" value="1"/>
</dbReference>
<dbReference type="PROSITE" id="PS60003">
    <property type="entry name" value="PHOSPHOKETOLASE_2"/>
    <property type="match status" value="1"/>
</dbReference>
<dbReference type="Proteomes" id="UP001431313">
    <property type="component" value="Unassembled WGS sequence"/>
</dbReference>
<accession>A0ABT2CJL4</accession>
<evidence type="ECO:0000256" key="3">
    <source>
        <dbReference type="ARBA" id="ARBA00023052"/>
    </source>
</evidence>
<dbReference type="Gene3D" id="3.40.50.970">
    <property type="match status" value="2"/>
</dbReference>
<comment type="similarity">
    <text evidence="2">Belongs to the XFP family.</text>
</comment>
<dbReference type="InterPro" id="IPR029061">
    <property type="entry name" value="THDP-binding"/>
</dbReference>